<sequence>MVVTPPKPAAASRGKQISNPPLVSTAFPASSLAPRPSVSAISRTFLMMGSVSRWKSTSAVWCDAKFSACPPKPVTSVAACAPYFFISSAPVLFSRDIDSSAIRYVCSISATVKRSRSRAQLSDCCSPIQMYAFVASWVPSGLLRTMADSGGRTANNAPRVLRNAADLDRCVARFGRLQKALHHHRYHHLALLLGELGRCGNDQLDLIDFRRPHGEHVADDVRERDLPQHKRIVDQRVEEIDRLYQEKVAFERNY</sequence>
<evidence type="ECO:0000313" key="1">
    <source>
        <dbReference type="EnsemblMetazoa" id="AMEM006462-PA"/>
    </source>
</evidence>
<name>A0A182UZT4_ANOME</name>
<protein>
    <submittedName>
        <fullName evidence="1">Uncharacterized protein</fullName>
    </submittedName>
</protein>
<organism evidence="1 2">
    <name type="scientific">Anopheles merus</name>
    <name type="common">Mosquito</name>
    <dbReference type="NCBI Taxonomy" id="30066"/>
    <lineage>
        <taxon>Eukaryota</taxon>
        <taxon>Metazoa</taxon>
        <taxon>Ecdysozoa</taxon>
        <taxon>Arthropoda</taxon>
        <taxon>Hexapoda</taxon>
        <taxon>Insecta</taxon>
        <taxon>Pterygota</taxon>
        <taxon>Neoptera</taxon>
        <taxon>Endopterygota</taxon>
        <taxon>Diptera</taxon>
        <taxon>Nematocera</taxon>
        <taxon>Culicoidea</taxon>
        <taxon>Culicidae</taxon>
        <taxon>Anophelinae</taxon>
        <taxon>Anopheles</taxon>
    </lineage>
</organism>
<proteinExistence type="predicted"/>
<reference evidence="1" key="1">
    <citation type="submission" date="2020-05" db="UniProtKB">
        <authorList>
            <consortium name="EnsemblMetazoa"/>
        </authorList>
    </citation>
    <scope>IDENTIFICATION</scope>
    <source>
        <strain evidence="1">MAF</strain>
    </source>
</reference>
<dbReference type="EnsemblMetazoa" id="AMEM006462-RA">
    <property type="protein sequence ID" value="AMEM006462-PA"/>
    <property type="gene ID" value="AMEM006462"/>
</dbReference>
<keyword evidence="2" id="KW-1185">Reference proteome</keyword>
<dbReference type="AlphaFoldDB" id="A0A182UZT4"/>
<accession>A0A182UZT4</accession>
<dbReference type="VEuPathDB" id="VectorBase:AMEM006462"/>
<evidence type="ECO:0000313" key="2">
    <source>
        <dbReference type="Proteomes" id="UP000075903"/>
    </source>
</evidence>
<dbReference type="Proteomes" id="UP000075903">
    <property type="component" value="Unassembled WGS sequence"/>
</dbReference>